<dbReference type="Proteomes" id="UP000276568">
    <property type="component" value="Unassembled WGS sequence"/>
</dbReference>
<keyword evidence="1" id="KW-0446">Lipid-binding</keyword>
<dbReference type="Gene3D" id="3.30.1180.10">
    <property type="match status" value="1"/>
</dbReference>
<dbReference type="NCBIfam" id="TIGR00762">
    <property type="entry name" value="DegV"/>
    <property type="match status" value="1"/>
</dbReference>
<protein>
    <submittedName>
        <fullName evidence="2">DegV family protein</fullName>
    </submittedName>
</protein>
<dbReference type="EMBL" id="RJQC01000002">
    <property type="protein sequence ID" value="RNM30590.1"/>
    <property type="molecule type" value="Genomic_DNA"/>
</dbReference>
<dbReference type="InterPro" id="IPR050270">
    <property type="entry name" value="DegV_domain_contain"/>
</dbReference>
<dbReference type="GO" id="GO:0008289">
    <property type="term" value="F:lipid binding"/>
    <property type="evidence" value="ECO:0007669"/>
    <property type="project" value="UniProtKB-KW"/>
</dbReference>
<evidence type="ECO:0000313" key="2">
    <source>
        <dbReference type="EMBL" id="RNM30590.1"/>
    </source>
</evidence>
<proteinExistence type="predicted"/>
<keyword evidence="3" id="KW-1185">Reference proteome</keyword>
<sequence>MKIKVVMDSGGLMNKQEANQLGIDYLPLQVMINGQTYMDGVDLDRDFLYDQMEKGAKVQTSLPPLGLVDELFQEYKNTGITDVVLITLSNALSSTNEKVQIMGQEHGLHMHTLDIYSTLGMEKYMAIYAKRMVDEGLDPETIIARLKESVDRSCGYLIVEDLDHLAKGGRLTPMAAKLGGMLKIKPILRVSKDTKGRVDIYDKVRTMKRAIKQTCEIISQDPQLNAKDYQIVIMDSRARGYAQYAQDMLELLVPGIEIERDDLCPVINCHTGMGSIGIQYIYRR</sequence>
<comment type="caution">
    <text evidence="2">The sequence shown here is derived from an EMBL/GenBank/DDBJ whole genome shotgun (WGS) entry which is preliminary data.</text>
</comment>
<dbReference type="Pfam" id="PF02645">
    <property type="entry name" value="DegV"/>
    <property type="match status" value="1"/>
</dbReference>
<dbReference type="PANTHER" id="PTHR33434:SF2">
    <property type="entry name" value="FATTY ACID-BINDING PROTEIN TM_1468"/>
    <property type="match status" value="1"/>
</dbReference>
<accession>A0A3N0I285</accession>
<dbReference type="Gene3D" id="3.40.50.10170">
    <property type="match status" value="1"/>
</dbReference>
<dbReference type="OrthoDB" id="9775494at2"/>
<reference evidence="2 3" key="1">
    <citation type="submission" date="2018-11" db="EMBL/GenBank/DDBJ databases">
        <title>Clostridium sp. nov., a member of the family Erysipelotrichaceae isolated from pig faeces.</title>
        <authorList>
            <person name="Chang Y.-H."/>
        </authorList>
    </citation>
    <scope>NUCLEOTIDE SEQUENCE [LARGE SCALE GENOMIC DNA]</scope>
    <source>
        <strain evidence="2 3">YH-panp20</strain>
    </source>
</reference>
<dbReference type="SUPFAM" id="SSF82549">
    <property type="entry name" value="DAK1/DegV-like"/>
    <property type="match status" value="1"/>
</dbReference>
<dbReference type="PROSITE" id="PS51482">
    <property type="entry name" value="DEGV"/>
    <property type="match status" value="1"/>
</dbReference>
<dbReference type="PANTHER" id="PTHR33434">
    <property type="entry name" value="DEGV DOMAIN-CONTAINING PROTEIN DR_1986-RELATED"/>
    <property type="match status" value="1"/>
</dbReference>
<dbReference type="InterPro" id="IPR043168">
    <property type="entry name" value="DegV_C"/>
</dbReference>
<dbReference type="AlphaFoldDB" id="A0A3N0I285"/>
<dbReference type="RefSeq" id="WP_128520500.1">
    <property type="nucleotide sequence ID" value="NZ_JAQXZP010000108.1"/>
</dbReference>
<gene>
    <name evidence="2" type="ORF">EDX97_07355</name>
</gene>
<name>A0A3N0I285_9FIRM</name>
<evidence type="ECO:0000313" key="3">
    <source>
        <dbReference type="Proteomes" id="UP000276568"/>
    </source>
</evidence>
<dbReference type="InterPro" id="IPR003797">
    <property type="entry name" value="DegV"/>
</dbReference>
<evidence type="ECO:0000256" key="1">
    <source>
        <dbReference type="ARBA" id="ARBA00023121"/>
    </source>
</evidence>
<organism evidence="2 3">
    <name type="scientific">Absicoccus porci</name>
    <dbReference type="NCBI Taxonomy" id="2486576"/>
    <lineage>
        <taxon>Bacteria</taxon>
        <taxon>Bacillati</taxon>
        <taxon>Bacillota</taxon>
        <taxon>Erysipelotrichia</taxon>
        <taxon>Erysipelotrichales</taxon>
        <taxon>Erysipelotrichaceae</taxon>
        <taxon>Absicoccus</taxon>
    </lineage>
</organism>